<reference evidence="1 2" key="1">
    <citation type="journal article" date="2021" name="Appl. Environ. Microbiol.">
        <title>Genetic linkage and physical mapping for an oyster mushroom Pleurotus cornucopiae and QTL analysis for the trait cap color.</title>
        <authorList>
            <person name="Zhang Y."/>
            <person name="Gao W."/>
            <person name="Sonnenberg A."/>
            <person name="Chen Q."/>
            <person name="Zhang J."/>
            <person name="Huang C."/>
        </authorList>
    </citation>
    <scope>NUCLEOTIDE SEQUENCE [LARGE SCALE GENOMIC DNA]</scope>
    <source>
        <strain evidence="1">CCMSSC00406</strain>
    </source>
</reference>
<dbReference type="EMBL" id="WQMT02000009">
    <property type="protein sequence ID" value="KAG9219726.1"/>
    <property type="molecule type" value="Genomic_DNA"/>
</dbReference>
<gene>
    <name evidence="1" type="ORF">CCMSSC00406_0010189</name>
</gene>
<keyword evidence="2" id="KW-1185">Reference proteome</keyword>
<organism evidence="1 2">
    <name type="scientific">Pleurotus cornucopiae</name>
    <name type="common">Cornucopia mushroom</name>
    <dbReference type="NCBI Taxonomy" id="5321"/>
    <lineage>
        <taxon>Eukaryota</taxon>
        <taxon>Fungi</taxon>
        <taxon>Dikarya</taxon>
        <taxon>Basidiomycota</taxon>
        <taxon>Agaricomycotina</taxon>
        <taxon>Agaricomycetes</taxon>
        <taxon>Agaricomycetidae</taxon>
        <taxon>Agaricales</taxon>
        <taxon>Pleurotineae</taxon>
        <taxon>Pleurotaceae</taxon>
        <taxon>Pleurotus</taxon>
    </lineage>
</organism>
<accession>A0ACB7IRN5</accession>
<evidence type="ECO:0000313" key="1">
    <source>
        <dbReference type="EMBL" id="KAG9219726.1"/>
    </source>
</evidence>
<proteinExistence type="predicted"/>
<sequence>MPVERRAPAHRPRYRFHPYVRPAAARHRRWGLVRGSTTTATAPTTTTATNPITATVLATATTAGAETAAMSTTMAVDTAGDGGASSSTGLPPPPPLQEQGAVEQPQGPHLPLPDPLIVQVQVPGAVQATATVVPQAADVVDDGGYPGSTWTLTLQLSLTTSRNADGALTSQ</sequence>
<evidence type="ECO:0000313" key="2">
    <source>
        <dbReference type="Proteomes" id="UP000824881"/>
    </source>
</evidence>
<dbReference type="Proteomes" id="UP000824881">
    <property type="component" value="Unassembled WGS sequence"/>
</dbReference>
<protein>
    <submittedName>
        <fullName evidence="1">Uncharacterized protein</fullName>
    </submittedName>
</protein>
<name>A0ACB7IRN5_PLECO</name>
<comment type="caution">
    <text evidence="1">The sequence shown here is derived from an EMBL/GenBank/DDBJ whole genome shotgun (WGS) entry which is preliminary data.</text>
</comment>